<keyword evidence="4" id="KW-1185">Reference proteome</keyword>
<name>A0A0C1LHP8_9BACT</name>
<dbReference type="GO" id="GO:0032259">
    <property type="term" value="P:methylation"/>
    <property type="evidence" value="ECO:0007669"/>
    <property type="project" value="UniProtKB-KW"/>
</dbReference>
<keyword evidence="1" id="KW-0489">Methyltransferase</keyword>
<gene>
    <name evidence="3" type="ORF">OI18_08250</name>
</gene>
<dbReference type="SUPFAM" id="SSF53335">
    <property type="entry name" value="S-adenosyl-L-methionine-dependent methyltransferases"/>
    <property type="match status" value="1"/>
</dbReference>
<protein>
    <recommendedName>
        <fullName evidence="5">SAM-dependent methyltransferase</fullName>
    </recommendedName>
</protein>
<dbReference type="AlphaFoldDB" id="A0A0C1LHP8"/>
<dbReference type="OrthoDB" id="9794208at2"/>
<dbReference type="InterPro" id="IPR038375">
    <property type="entry name" value="NDUFAF7_sf"/>
</dbReference>
<dbReference type="InterPro" id="IPR029063">
    <property type="entry name" value="SAM-dependent_MTases_sf"/>
</dbReference>
<evidence type="ECO:0000313" key="3">
    <source>
        <dbReference type="EMBL" id="KIC94893.1"/>
    </source>
</evidence>
<dbReference type="GO" id="GO:0035243">
    <property type="term" value="F:protein-arginine omega-N symmetric methyltransferase activity"/>
    <property type="evidence" value="ECO:0007669"/>
    <property type="project" value="TreeGrafter"/>
</dbReference>
<keyword evidence="2" id="KW-0808">Transferase</keyword>
<dbReference type="EMBL" id="JSVC01000009">
    <property type="protein sequence ID" value="KIC94893.1"/>
    <property type="molecule type" value="Genomic_DNA"/>
</dbReference>
<evidence type="ECO:0000256" key="2">
    <source>
        <dbReference type="ARBA" id="ARBA00022679"/>
    </source>
</evidence>
<accession>A0A0C1LHP8</accession>
<proteinExistence type="predicted"/>
<evidence type="ECO:0008006" key="5">
    <source>
        <dbReference type="Google" id="ProtNLM"/>
    </source>
</evidence>
<dbReference type="InterPro" id="IPR003788">
    <property type="entry name" value="NDUFAF7"/>
</dbReference>
<evidence type="ECO:0000313" key="4">
    <source>
        <dbReference type="Proteomes" id="UP000031408"/>
    </source>
</evidence>
<dbReference type="RefSeq" id="WP_039138898.1">
    <property type="nucleotide sequence ID" value="NZ_JSVC01000009.1"/>
</dbReference>
<dbReference type="STRING" id="1349421.OI18_08250"/>
<dbReference type="PANTHER" id="PTHR12049:SF7">
    <property type="entry name" value="PROTEIN ARGININE METHYLTRANSFERASE NDUFAF7, MITOCHONDRIAL"/>
    <property type="match status" value="1"/>
</dbReference>
<evidence type="ECO:0000256" key="1">
    <source>
        <dbReference type="ARBA" id="ARBA00022603"/>
    </source>
</evidence>
<organism evidence="3 4">
    <name type="scientific">Flavihumibacter solisilvae</name>
    <dbReference type="NCBI Taxonomy" id="1349421"/>
    <lineage>
        <taxon>Bacteria</taxon>
        <taxon>Pseudomonadati</taxon>
        <taxon>Bacteroidota</taxon>
        <taxon>Chitinophagia</taxon>
        <taxon>Chitinophagales</taxon>
        <taxon>Chitinophagaceae</taxon>
        <taxon>Flavihumibacter</taxon>
    </lineage>
</organism>
<sequence length="365" mass="41733">MSLKELIVQRIKNDGPITFCDFMEMALYYPGLGYYSSPRNKLGKDGDFYTSPLCSSLFGRLIGRQLEEMWLLMGGGPFIIVEYGAGTGELCRDILAYIERNGRFSRHVQYFIIEKSGYMRELEKSILPQRVKWVDSISEIPSFSGCVLANELLDNFSVHRVCMQHELMEFYVDYKDGFKEILLPAGDLLQDYLAQLHVKLPWGYCTEINLQANDWVSEIANRMKRGYMITFDYGFTSSKMYEAQRSTGNMVCYYQHKAGSCPYDNIGDQDITTHVNFSALAHWGRLNGLNVNGYTNQLHFLQGLGLAGELRTMQEAESLKESARRMDISFIRNFVMELGSRIKVLVQSKEVRSPLSGLQFAIPLT</sequence>
<dbReference type="PANTHER" id="PTHR12049">
    <property type="entry name" value="PROTEIN ARGININE METHYLTRANSFERASE NDUFAF7, MITOCHONDRIAL"/>
    <property type="match status" value="1"/>
</dbReference>
<reference evidence="3 4" key="1">
    <citation type="submission" date="2014-11" db="EMBL/GenBank/DDBJ databases">
        <title>Genome sequence of Flavihumibacter solisilvae 3-3.</title>
        <authorList>
            <person name="Zhou G."/>
            <person name="Li M."/>
            <person name="Wang G."/>
        </authorList>
    </citation>
    <scope>NUCLEOTIDE SEQUENCE [LARGE SCALE GENOMIC DNA]</scope>
    <source>
        <strain evidence="3 4">3-3</strain>
    </source>
</reference>
<dbReference type="Gene3D" id="3.40.50.12710">
    <property type="match status" value="1"/>
</dbReference>
<dbReference type="Proteomes" id="UP000031408">
    <property type="component" value="Unassembled WGS sequence"/>
</dbReference>
<comment type="caution">
    <text evidence="3">The sequence shown here is derived from an EMBL/GenBank/DDBJ whole genome shotgun (WGS) entry which is preliminary data.</text>
</comment>
<dbReference type="Pfam" id="PF02636">
    <property type="entry name" value="Methyltransf_28"/>
    <property type="match status" value="1"/>
</dbReference>